<evidence type="ECO:0000259" key="2">
    <source>
        <dbReference type="Pfam" id="PF03732"/>
    </source>
</evidence>
<reference evidence="4" key="2">
    <citation type="submission" date="2025-08" db="UniProtKB">
        <authorList>
            <consortium name="RefSeq"/>
        </authorList>
    </citation>
    <scope>IDENTIFICATION</scope>
</reference>
<feature type="compositionally biased region" description="Polar residues" evidence="1">
    <location>
        <begin position="607"/>
        <end position="621"/>
    </location>
</feature>
<dbReference type="Proteomes" id="UP000818029">
    <property type="component" value="Chromosome A13"/>
</dbReference>
<name>A0ABM2ZD93_GOSHI</name>
<feature type="domain" description="Retrotransposon gag" evidence="2">
    <location>
        <begin position="179"/>
        <end position="268"/>
    </location>
</feature>
<evidence type="ECO:0000313" key="3">
    <source>
        <dbReference type="Proteomes" id="UP000818029"/>
    </source>
</evidence>
<protein>
    <recommendedName>
        <fullName evidence="2">Retrotransposon gag domain-containing protein</fullName>
    </recommendedName>
</protein>
<dbReference type="PANTHER" id="PTHR32108">
    <property type="entry name" value="DNA-DIRECTED RNA POLYMERASE SUBUNIT ALPHA"/>
    <property type="match status" value="1"/>
</dbReference>
<feature type="region of interest" description="Disordered" evidence="1">
    <location>
        <begin position="1"/>
        <end position="41"/>
    </location>
</feature>
<dbReference type="GeneID" id="107894651"/>
<evidence type="ECO:0000313" key="4">
    <source>
        <dbReference type="RefSeq" id="XP_040940656.1"/>
    </source>
</evidence>
<reference evidence="3" key="1">
    <citation type="journal article" date="2020" name="Nat. Genet.">
        <title>Genomic diversifications of five Gossypium allopolyploid species and their impact on cotton improvement.</title>
        <authorList>
            <person name="Chen Z.J."/>
            <person name="Sreedasyam A."/>
            <person name="Ando A."/>
            <person name="Song Q."/>
            <person name="De Santiago L.M."/>
            <person name="Hulse-Kemp A.M."/>
            <person name="Ding M."/>
            <person name="Ye W."/>
            <person name="Kirkbride R.C."/>
            <person name="Jenkins J."/>
            <person name="Plott C."/>
            <person name="Lovell J."/>
            <person name="Lin Y.M."/>
            <person name="Vaughn R."/>
            <person name="Liu B."/>
            <person name="Simpson S."/>
            <person name="Scheffler B.E."/>
            <person name="Wen L."/>
            <person name="Saski C.A."/>
            <person name="Grover C.E."/>
            <person name="Hu G."/>
            <person name="Conover J.L."/>
            <person name="Carlson J.W."/>
            <person name="Shu S."/>
            <person name="Boston L.B."/>
            <person name="Williams M."/>
            <person name="Peterson D.G."/>
            <person name="McGee K."/>
            <person name="Jones D.C."/>
            <person name="Wendel J.F."/>
            <person name="Stelly D.M."/>
            <person name="Grimwood J."/>
            <person name="Schmutz J."/>
        </authorList>
    </citation>
    <scope>NUCLEOTIDE SEQUENCE [LARGE SCALE GENOMIC DNA]</scope>
    <source>
        <strain evidence="3">cv. TM-1</strain>
    </source>
</reference>
<organism evidence="3 4">
    <name type="scientific">Gossypium hirsutum</name>
    <name type="common">Upland cotton</name>
    <name type="synonym">Gossypium mexicanum</name>
    <dbReference type="NCBI Taxonomy" id="3635"/>
    <lineage>
        <taxon>Eukaryota</taxon>
        <taxon>Viridiplantae</taxon>
        <taxon>Streptophyta</taxon>
        <taxon>Embryophyta</taxon>
        <taxon>Tracheophyta</taxon>
        <taxon>Spermatophyta</taxon>
        <taxon>Magnoliopsida</taxon>
        <taxon>eudicotyledons</taxon>
        <taxon>Gunneridae</taxon>
        <taxon>Pentapetalae</taxon>
        <taxon>rosids</taxon>
        <taxon>malvids</taxon>
        <taxon>Malvales</taxon>
        <taxon>Malvaceae</taxon>
        <taxon>Malvoideae</taxon>
        <taxon>Gossypium</taxon>
    </lineage>
</organism>
<feature type="region of interest" description="Disordered" evidence="1">
    <location>
        <begin position="607"/>
        <end position="630"/>
    </location>
</feature>
<dbReference type="RefSeq" id="XP_040940656.1">
    <property type="nucleotide sequence ID" value="XM_041084722.1"/>
</dbReference>
<dbReference type="InterPro" id="IPR005162">
    <property type="entry name" value="Retrotrans_gag_dom"/>
</dbReference>
<evidence type="ECO:0000256" key="1">
    <source>
        <dbReference type="SAM" id="MobiDB-lite"/>
    </source>
</evidence>
<dbReference type="Pfam" id="PF03732">
    <property type="entry name" value="Retrotrans_gag"/>
    <property type="match status" value="1"/>
</dbReference>
<proteinExistence type="predicted"/>
<sequence length="954" mass="108273">MAQLLRATNKGKAPMAITGEEEEDHLSGFTPPHGPTQTEALPRRPSVTIRPQHGPVDAGIHMNNPTSSGFNLGDNPTNPLIPDLDVAEKEDLRAEAAKQLEEHCRWLEEKFKALESADGHHGVDGKGLSLVLDLVLPHKFKMPEFEKYNGTTCLEAHITMFCKRMTGYVNNDQLLIHFFRDSLVGVAARWYNQLSQARINSWRDLAQAFMQQYNHVTDITPDRITLQNMEKNPNENFRKYAQRWREVAMQVQPPLLEKEITMLFINTLKAPFITHMIRSTTKSFADIIMAGEMIENVIRGGKIEGEAAKRSAPKRKDNEVNNTSRFNSKAIIVGQPKVATVGQQGSQRQESCTRHERMQFTPIPVTYRELYQSLYDAHAIAPFFLKPLQPPYLKWYDANARCEYHAGISGHSIENCTGFKKAVERLIKMRVVKFDNTPNTENPLPNHDDQGVKTIGEASERRMKENVAEVRMLMKVIWEEMMKRGMITSRREREKMGNYCEFHGKEGDETQNCEEFRALVQGFIDNKELQIFEGSSYKREISVLEDEQKGTSRPRIIISLPGNNEVETPAVLKVIIHKPTLFLYKDSKRVPWSCDCSVTMPEKENIASTSKDVQVEGSQTRSGKRYDTGGVRVEPTKTKGVKVEKEKETEVPINEPVKEKEAKEFLKFLKHSEYSMVKQLRKQSARISVLALLLSSEAHREALMKVLNETNVTHDISVNKLDRLVNNISADNFIYFNDDEIPPGSRGSTKALHITTRCKGPWIHSAGAVPSSLHQKLKLVTDGRLITINAEEDIIAAVTSKTPYAETNEESIECSFRSLEFVNATFILEGSELPVPRIARAMRMALQIMAGKGALPGRGLGKYLQGGTQIPKLIEKKDHFGLGFKPDYKQRRKDIEKRQERRRARLDGREVGWESMTFSLISKTFISKGLLVEESHQINAAHDEGLEQRNLEDL</sequence>
<keyword evidence="3" id="KW-1185">Reference proteome</keyword>
<accession>A0ABM2ZD93</accession>
<gene>
    <name evidence="4" type="primary">LOC107894651</name>
</gene>
<dbReference type="PANTHER" id="PTHR32108:SF5">
    <property type="entry name" value="DYNACTIN SUBUNIT 1-LIKE"/>
    <property type="match status" value="1"/>
</dbReference>